<dbReference type="Proteomes" id="UP001142317">
    <property type="component" value="Unassembled WGS sequence"/>
</dbReference>
<dbReference type="InterPro" id="IPR019554">
    <property type="entry name" value="Soluble_ligand-bd"/>
</dbReference>
<protein>
    <submittedName>
        <fullName evidence="4">ComE operon protein 1</fullName>
    </submittedName>
</protein>
<dbReference type="EMBL" id="BSEO01000001">
    <property type="protein sequence ID" value="GLJ79229.1"/>
    <property type="molecule type" value="Genomic_DNA"/>
</dbReference>
<dbReference type="Pfam" id="PF12836">
    <property type="entry name" value="HHH_3"/>
    <property type="match status" value="1"/>
</dbReference>
<keyword evidence="2" id="KW-0812">Transmembrane</keyword>
<keyword evidence="2" id="KW-1133">Transmembrane helix</keyword>
<dbReference type="AlphaFoldDB" id="A0A9W6M2V5"/>
<feature type="domain" description="Helix-hairpin-helix DNA-binding motif class 1" evidence="3">
    <location>
        <begin position="179"/>
        <end position="198"/>
    </location>
</feature>
<organism evidence="4 5">
    <name type="scientific">Microbacterium imperiale</name>
    <dbReference type="NCBI Taxonomy" id="33884"/>
    <lineage>
        <taxon>Bacteria</taxon>
        <taxon>Bacillati</taxon>
        <taxon>Actinomycetota</taxon>
        <taxon>Actinomycetes</taxon>
        <taxon>Micrococcales</taxon>
        <taxon>Microbacteriaceae</taxon>
        <taxon>Microbacterium</taxon>
    </lineage>
</organism>
<dbReference type="GO" id="GO:0015628">
    <property type="term" value="P:protein secretion by the type II secretion system"/>
    <property type="evidence" value="ECO:0007669"/>
    <property type="project" value="TreeGrafter"/>
</dbReference>
<dbReference type="GO" id="GO:0003677">
    <property type="term" value="F:DNA binding"/>
    <property type="evidence" value="ECO:0007669"/>
    <property type="project" value="InterPro"/>
</dbReference>
<dbReference type="GO" id="GO:0015627">
    <property type="term" value="C:type II protein secretion system complex"/>
    <property type="evidence" value="ECO:0007669"/>
    <property type="project" value="TreeGrafter"/>
</dbReference>
<accession>A0A9W6M2V5</accession>
<dbReference type="SMART" id="SM00278">
    <property type="entry name" value="HhH1"/>
    <property type="match status" value="2"/>
</dbReference>
<evidence type="ECO:0000259" key="3">
    <source>
        <dbReference type="SMART" id="SM00278"/>
    </source>
</evidence>
<evidence type="ECO:0000313" key="4">
    <source>
        <dbReference type="EMBL" id="GLJ79229.1"/>
    </source>
</evidence>
<evidence type="ECO:0000256" key="2">
    <source>
        <dbReference type="SAM" id="Phobius"/>
    </source>
</evidence>
<reference evidence="4" key="1">
    <citation type="journal article" date="2014" name="Int. J. Syst. Evol. Microbiol.">
        <title>Complete genome sequence of Corynebacterium casei LMG S-19264T (=DSM 44701T), isolated from a smear-ripened cheese.</title>
        <authorList>
            <consortium name="US DOE Joint Genome Institute (JGI-PGF)"/>
            <person name="Walter F."/>
            <person name="Albersmeier A."/>
            <person name="Kalinowski J."/>
            <person name="Ruckert C."/>
        </authorList>
    </citation>
    <scope>NUCLEOTIDE SEQUENCE</scope>
    <source>
        <strain evidence="4">VKM Ac-1447</strain>
    </source>
</reference>
<dbReference type="Gene3D" id="3.10.560.10">
    <property type="entry name" value="Outer membrane lipoprotein wza domain like"/>
    <property type="match status" value="1"/>
</dbReference>
<dbReference type="RefSeq" id="WP_271174876.1">
    <property type="nucleotide sequence ID" value="NZ_BSEO01000001.1"/>
</dbReference>
<keyword evidence="5" id="KW-1185">Reference proteome</keyword>
<dbReference type="Pfam" id="PF10531">
    <property type="entry name" value="SLBB"/>
    <property type="match status" value="1"/>
</dbReference>
<name>A0A9W6M2V5_9MICO</name>
<dbReference type="Gene3D" id="1.10.150.320">
    <property type="entry name" value="Photosystem II 12 kDa extrinsic protein"/>
    <property type="match status" value="1"/>
</dbReference>
<dbReference type="NCBIfam" id="TIGR00426">
    <property type="entry name" value="competence protein ComEA helix-hairpin-helix repeat region"/>
    <property type="match status" value="1"/>
</dbReference>
<feature type="region of interest" description="Disordered" evidence="1">
    <location>
        <begin position="117"/>
        <end position="141"/>
    </location>
</feature>
<reference evidence="4" key="2">
    <citation type="submission" date="2023-01" db="EMBL/GenBank/DDBJ databases">
        <authorList>
            <person name="Sun Q."/>
            <person name="Evtushenko L."/>
        </authorList>
    </citation>
    <scope>NUCLEOTIDE SEQUENCE</scope>
    <source>
        <strain evidence="4">VKM Ac-1447</strain>
    </source>
</reference>
<dbReference type="InterPro" id="IPR003583">
    <property type="entry name" value="Hlx-hairpin-Hlx_DNA-bd_motif"/>
</dbReference>
<dbReference type="InterPro" id="IPR004509">
    <property type="entry name" value="Competence_ComEA_HhH"/>
</dbReference>
<feature type="transmembrane region" description="Helical" evidence="2">
    <location>
        <begin position="12"/>
        <end position="35"/>
    </location>
</feature>
<comment type="caution">
    <text evidence="4">The sequence shown here is derived from an EMBL/GenBank/DDBJ whole genome shotgun (WGS) entry which is preliminary data.</text>
</comment>
<dbReference type="GO" id="GO:0006281">
    <property type="term" value="P:DNA repair"/>
    <property type="evidence" value="ECO:0007669"/>
    <property type="project" value="InterPro"/>
</dbReference>
<dbReference type="InterPro" id="IPR010994">
    <property type="entry name" value="RuvA_2-like"/>
</dbReference>
<dbReference type="InterPro" id="IPR051675">
    <property type="entry name" value="Endo/Exo/Phosphatase_dom_1"/>
</dbReference>
<gene>
    <name evidence="4" type="primary">comEA</name>
    <name evidence="4" type="ORF">GCM10017586_09110</name>
</gene>
<feature type="domain" description="Helix-hairpin-helix DNA-binding motif class 1" evidence="3">
    <location>
        <begin position="149"/>
        <end position="168"/>
    </location>
</feature>
<dbReference type="PANTHER" id="PTHR21180">
    <property type="entry name" value="ENDONUCLEASE/EXONUCLEASE/PHOSPHATASE FAMILY DOMAIN-CONTAINING PROTEIN 1"/>
    <property type="match status" value="1"/>
</dbReference>
<evidence type="ECO:0000256" key="1">
    <source>
        <dbReference type="SAM" id="MobiDB-lite"/>
    </source>
</evidence>
<proteinExistence type="predicted"/>
<keyword evidence="2" id="KW-0472">Membrane</keyword>
<evidence type="ECO:0000313" key="5">
    <source>
        <dbReference type="Proteomes" id="UP001142317"/>
    </source>
</evidence>
<dbReference type="PANTHER" id="PTHR21180:SF32">
    <property type="entry name" value="ENDONUCLEASE_EXONUCLEASE_PHOSPHATASE FAMILY DOMAIN-CONTAINING PROTEIN 1"/>
    <property type="match status" value="1"/>
</dbReference>
<sequence>MAASDSSASRRRLGAGAVIVLILAAAGVTVAIGMFRSVAAPVELVTPAASPDAVAQPASAYVHVHGAVVSPGLYRLEMDARVVDAVAAAGGFTDAADPAGVNLARTVTDGEQLYVPAAGEAPPPASPDGTSAGGGDADGRVNLNTADAAALDTLPRVGPALAERIIAWREENGRFTSVEDLLAVSGIGEKMLEALRDQVSV</sequence>
<dbReference type="SUPFAM" id="SSF47781">
    <property type="entry name" value="RuvA domain 2-like"/>
    <property type="match status" value="1"/>
</dbReference>